<dbReference type="EMBL" id="LQPG01000039">
    <property type="protein sequence ID" value="ORW08079.1"/>
    <property type="molecule type" value="Genomic_DNA"/>
</dbReference>
<organism evidence="1 2">
    <name type="scientific">Mycolicibacter longobardus</name>
    <dbReference type="NCBI Taxonomy" id="1108812"/>
    <lineage>
        <taxon>Bacteria</taxon>
        <taxon>Bacillati</taxon>
        <taxon>Actinomycetota</taxon>
        <taxon>Actinomycetes</taxon>
        <taxon>Mycobacteriales</taxon>
        <taxon>Mycobacteriaceae</taxon>
        <taxon>Mycolicibacter</taxon>
    </lineage>
</organism>
<evidence type="ECO:0000313" key="2">
    <source>
        <dbReference type="Proteomes" id="UP000193866"/>
    </source>
</evidence>
<dbReference type="STRING" id="1108812.AWC16_20305"/>
<protein>
    <submittedName>
        <fullName evidence="1">Uncharacterized protein</fullName>
    </submittedName>
</protein>
<dbReference type="AlphaFoldDB" id="A0A1X1YAI2"/>
<dbReference type="Proteomes" id="UP000193866">
    <property type="component" value="Unassembled WGS sequence"/>
</dbReference>
<reference evidence="1 2" key="1">
    <citation type="submission" date="2016-01" db="EMBL/GenBank/DDBJ databases">
        <title>The new phylogeny of the genus Mycobacterium.</title>
        <authorList>
            <person name="Tarcisio F."/>
            <person name="Conor M."/>
            <person name="Antonella G."/>
            <person name="Elisabetta G."/>
            <person name="Giulia F.S."/>
            <person name="Sara T."/>
            <person name="Anna F."/>
            <person name="Clotilde B."/>
            <person name="Roberto B."/>
            <person name="Veronica D.S."/>
            <person name="Fabio R."/>
            <person name="Monica P."/>
            <person name="Olivier J."/>
            <person name="Enrico T."/>
            <person name="Nicola S."/>
        </authorList>
    </citation>
    <scope>NUCLEOTIDE SEQUENCE [LARGE SCALE GENOMIC DNA]</scope>
    <source>
        <strain evidence="1 2">DSM 45394</strain>
    </source>
</reference>
<gene>
    <name evidence="1" type="ORF">AWC16_20305</name>
</gene>
<proteinExistence type="predicted"/>
<evidence type="ECO:0000313" key="1">
    <source>
        <dbReference type="EMBL" id="ORW08079.1"/>
    </source>
</evidence>
<dbReference type="OrthoDB" id="5346627at2"/>
<comment type="caution">
    <text evidence="1">The sequence shown here is derived from an EMBL/GenBank/DDBJ whole genome shotgun (WGS) entry which is preliminary data.</text>
</comment>
<accession>A0A1X1YAI2</accession>
<keyword evidence="2" id="KW-1185">Reference proteome</keyword>
<name>A0A1X1YAI2_9MYCO</name>
<dbReference type="RefSeq" id="WP_085266361.1">
    <property type="nucleotide sequence ID" value="NZ_LQPG01000039.1"/>
</dbReference>
<sequence length="202" mass="21827">MADIRFPDDVYLIAGGWVEFDLGLLDYTWLHRINATDTPSTPRDVVRAHLQARDPDGVQRRAAAQEILDSVPAGATLSDGAGAVLAECRALLNWDALASVRARFAADAPHTIVCGPGWYRVIADLDQEIAAADPAAQYLHIAQADGNLTIDTTSSELQVRALIAQAQIRAAAVCERCGLPGELRDLRSSATTLCEPHWEMRG</sequence>